<dbReference type="Proteomes" id="UP000231658">
    <property type="component" value="Unassembled WGS sequence"/>
</dbReference>
<keyword evidence="2" id="KW-0963">Cytoplasm</keyword>
<dbReference type="EC" id="6.3.3.3" evidence="2"/>
<feature type="binding site" evidence="2">
    <location>
        <position position="46"/>
    </location>
    <ligand>
        <name>ATP</name>
        <dbReference type="ChEBI" id="CHEBI:30616"/>
    </ligand>
</feature>
<comment type="catalytic activity">
    <reaction evidence="2">
        <text>(7R,8S)-7,8-diammoniononanoate + CO2 + ATP = (4R,5S)-dethiobiotin + ADP + phosphate + 3 H(+)</text>
        <dbReference type="Rhea" id="RHEA:15805"/>
        <dbReference type="ChEBI" id="CHEBI:15378"/>
        <dbReference type="ChEBI" id="CHEBI:16526"/>
        <dbReference type="ChEBI" id="CHEBI:30616"/>
        <dbReference type="ChEBI" id="CHEBI:43474"/>
        <dbReference type="ChEBI" id="CHEBI:149469"/>
        <dbReference type="ChEBI" id="CHEBI:149473"/>
        <dbReference type="ChEBI" id="CHEBI:456216"/>
        <dbReference type="EC" id="6.3.3.3"/>
    </reaction>
</comment>
<dbReference type="NCBIfam" id="TIGR00347">
    <property type="entry name" value="bioD"/>
    <property type="match status" value="1"/>
</dbReference>
<feature type="binding site" evidence="2">
    <location>
        <position position="46"/>
    </location>
    <ligand>
        <name>Mg(2+)</name>
        <dbReference type="ChEBI" id="CHEBI:18420"/>
    </ligand>
</feature>
<keyword evidence="2" id="KW-0479">Metal-binding</keyword>
<organism evidence="3 4">
    <name type="scientific">Candidatus Terasakiella magnetica</name>
    <dbReference type="NCBI Taxonomy" id="1867952"/>
    <lineage>
        <taxon>Bacteria</taxon>
        <taxon>Pseudomonadati</taxon>
        <taxon>Pseudomonadota</taxon>
        <taxon>Alphaproteobacteria</taxon>
        <taxon>Rhodospirillales</taxon>
        <taxon>Terasakiellaceae</taxon>
        <taxon>Terasakiella</taxon>
    </lineage>
</organism>
<sequence>MTTYFVTGTDTDIGKTVVSALLTKQLDAFYWKPVQSGTNEAHDKEDVQRICDIPKEKILPCAYELSEPLSPHEAARLDNVEIDFNKIVKPKVTSSLVIEGAGGVFVPLNNDFMMIDLIRKMECEAIIVARSGLGTINHTLLTLNALKQYDIPVKGVVLNGPLNQGNKNAIEQFGDVRILGEIPFIEDMDFSSLEKPVFDLSSKK</sequence>
<gene>
    <name evidence="2 3" type="primary">bioD</name>
    <name evidence="3" type="ORF">MTBPR1_10131</name>
</gene>
<dbReference type="OrthoDB" id="9802097at2"/>
<dbReference type="RefSeq" id="WP_069185620.1">
    <property type="nucleotide sequence ID" value="NZ_FLYE01000001.1"/>
</dbReference>
<evidence type="ECO:0000313" key="4">
    <source>
        <dbReference type="Proteomes" id="UP000231658"/>
    </source>
</evidence>
<feature type="binding site" evidence="2">
    <location>
        <begin position="12"/>
        <end position="17"/>
    </location>
    <ligand>
        <name>ATP</name>
        <dbReference type="ChEBI" id="CHEBI:30616"/>
    </ligand>
</feature>
<name>A0A1C3RCC9_9PROT</name>
<dbReference type="InterPro" id="IPR027417">
    <property type="entry name" value="P-loop_NTPase"/>
</dbReference>
<dbReference type="PANTHER" id="PTHR43210:SF5">
    <property type="entry name" value="DETHIOBIOTIN SYNTHETASE"/>
    <property type="match status" value="1"/>
</dbReference>
<evidence type="ECO:0000313" key="3">
    <source>
        <dbReference type="EMBL" id="SCA54884.1"/>
    </source>
</evidence>
<feature type="binding site" evidence="2">
    <location>
        <position position="99"/>
    </location>
    <ligand>
        <name>Mg(2+)</name>
        <dbReference type="ChEBI" id="CHEBI:18420"/>
    </ligand>
</feature>
<dbReference type="Pfam" id="PF13500">
    <property type="entry name" value="AAA_26"/>
    <property type="match status" value="1"/>
</dbReference>
<dbReference type="HAMAP" id="MF_00336">
    <property type="entry name" value="BioD"/>
    <property type="match status" value="1"/>
</dbReference>
<dbReference type="UniPathway" id="UPA00078">
    <property type="reaction ID" value="UER00161"/>
</dbReference>
<dbReference type="SUPFAM" id="SSF52540">
    <property type="entry name" value="P-loop containing nucleoside triphosphate hydrolases"/>
    <property type="match status" value="1"/>
</dbReference>
<dbReference type="AlphaFoldDB" id="A0A1C3RCC9"/>
<dbReference type="STRING" id="1867952.MTBPR1_10131"/>
<keyword evidence="4" id="KW-1185">Reference proteome</keyword>
<reference evidence="3 4" key="1">
    <citation type="submission" date="2016-07" db="EMBL/GenBank/DDBJ databases">
        <authorList>
            <person name="Lefevre C.T."/>
        </authorList>
    </citation>
    <scope>NUCLEOTIDE SEQUENCE [LARGE SCALE GENOMIC DNA]</scope>
    <source>
        <strain evidence="3">PR1</strain>
    </source>
</reference>
<dbReference type="CDD" id="cd03109">
    <property type="entry name" value="DTBS"/>
    <property type="match status" value="1"/>
</dbReference>
<feature type="active site" evidence="2">
    <location>
        <position position="32"/>
    </location>
</feature>
<dbReference type="EMBL" id="FLYE01000001">
    <property type="protein sequence ID" value="SCA54884.1"/>
    <property type="molecule type" value="Genomic_DNA"/>
</dbReference>
<dbReference type="InterPro" id="IPR004472">
    <property type="entry name" value="DTB_synth_BioD"/>
</dbReference>
<dbReference type="GO" id="GO:0004141">
    <property type="term" value="F:dethiobiotin synthase activity"/>
    <property type="evidence" value="ECO:0007669"/>
    <property type="project" value="UniProtKB-UniRule"/>
</dbReference>
<comment type="pathway">
    <text evidence="2">Cofactor biosynthesis; biotin biosynthesis; biotin from 7,8-diaminononanoate: step 1/2.</text>
</comment>
<dbReference type="GO" id="GO:0005829">
    <property type="term" value="C:cytosol"/>
    <property type="evidence" value="ECO:0007669"/>
    <property type="project" value="TreeGrafter"/>
</dbReference>
<evidence type="ECO:0000256" key="2">
    <source>
        <dbReference type="HAMAP-Rule" id="MF_00336"/>
    </source>
</evidence>
<keyword evidence="2" id="KW-0067">ATP-binding</keyword>
<comment type="similarity">
    <text evidence="2">Belongs to the dethiobiotin synthetase family.</text>
</comment>
<comment type="caution">
    <text evidence="2">Lacks conserved residue(s) required for the propagation of feature annotation.</text>
</comment>
<keyword evidence="2" id="KW-0547">Nucleotide-binding</keyword>
<feature type="binding site" evidence="2">
    <location>
        <begin position="99"/>
        <end position="102"/>
    </location>
    <ligand>
        <name>ATP</name>
        <dbReference type="ChEBI" id="CHEBI:30616"/>
    </ligand>
</feature>
<dbReference type="GO" id="GO:0009102">
    <property type="term" value="P:biotin biosynthetic process"/>
    <property type="evidence" value="ECO:0007669"/>
    <property type="project" value="UniProtKB-UniRule"/>
</dbReference>
<comment type="cofactor">
    <cofactor evidence="2">
        <name>Mg(2+)</name>
        <dbReference type="ChEBI" id="CHEBI:18420"/>
    </cofactor>
</comment>
<comment type="function">
    <text evidence="2">Catalyzes a mechanistically unusual reaction, the ATP-dependent insertion of CO2 between the N7 and N8 nitrogen atoms of 7,8-diaminopelargonic acid (DAPA, also called 7,8-diammoniononanoate) to form a ureido ring.</text>
</comment>
<evidence type="ECO:0000256" key="1">
    <source>
        <dbReference type="ARBA" id="ARBA00022756"/>
    </source>
</evidence>
<dbReference type="Gene3D" id="3.40.50.300">
    <property type="entry name" value="P-loop containing nucleotide triphosphate hydrolases"/>
    <property type="match status" value="1"/>
</dbReference>
<comment type="subunit">
    <text evidence="2">Homodimer.</text>
</comment>
<dbReference type="GO" id="GO:0005524">
    <property type="term" value="F:ATP binding"/>
    <property type="evidence" value="ECO:0007669"/>
    <property type="project" value="UniProtKB-UniRule"/>
</dbReference>
<proteinExistence type="inferred from homology"/>
<feature type="binding site" evidence="2">
    <location>
        <position position="36"/>
    </location>
    <ligand>
        <name>substrate</name>
    </ligand>
</feature>
<dbReference type="GO" id="GO:0000287">
    <property type="term" value="F:magnesium ion binding"/>
    <property type="evidence" value="ECO:0007669"/>
    <property type="project" value="UniProtKB-UniRule"/>
</dbReference>
<protein>
    <recommendedName>
        <fullName evidence="2">ATP-dependent dethiobiotin synthetase BioD</fullName>
        <ecNumber evidence="2">6.3.3.3</ecNumber>
    </recommendedName>
    <alternativeName>
        <fullName evidence="2">DTB synthetase</fullName>
        <shortName evidence="2">DTBS</shortName>
    </alternativeName>
    <alternativeName>
        <fullName evidence="2">Dethiobiotin synthase</fullName>
    </alternativeName>
</protein>
<keyword evidence="2" id="KW-0460">Magnesium</keyword>
<feature type="binding site" evidence="2">
    <location>
        <position position="16"/>
    </location>
    <ligand>
        <name>Mg(2+)</name>
        <dbReference type="ChEBI" id="CHEBI:18420"/>
    </ligand>
</feature>
<keyword evidence="2 3" id="KW-0436">Ligase</keyword>
<keyword evidence="1 2" id="KW-0093">Biotin biosynthesis</keyword>
<feature type="binding site" evidence="2">
    <location>
        <begin position="183"/>
        <end position="185"/>
    </location>
    <ligand>
        <name>ATP</name>
        <dbReference type="ChEBI" id="CHEBI:30616"/>
    </ligand>
</feature>
<comment type="subcellular location">
    <subcellularLocation>
        <location evidence="2">Cytoplasm</location>
    </subcellularLocation>
</comment>
<accession>A0A1C3RCC9</accession>
<dbReference type="PANTHER" id="PTHR43210">
    <property type="entry name" value="DETHIOBIOTIN SYNTHETASE"/>
    <property type="match status" value="1"/>
</dbReference>
<dbReference type="PIRSF" id="PIRSF006755">
    <property type="entry name" value="DTB_synth"/>
    <property type="match status" value="1"/>
</dbReference>